<evidence type="ECO:0000256" key="1">
    <source>
        <dbReference type="SAM" id="SignalP"/>
    </source>
</evidence>
<feature type="chain" id="PRO_5042858589" description="DUF4410 domain-containing protein" evidence="1">
    <location>
        <begin position="30"/>
        <end position="205"/>
    </location>
</feature>
<sequence length="205" mass="22776">MLHLIRKYCARPQQILLPFLLVISAVGCAGAVKLDTATIIDANALSPQAVVVKPVAIEFSSYWEKEQRRDHTKADIDDLHQRYTEVLTRSVEKTLSQQGWTIADSGDANAVIASVSINNMRITAPDFKGVQVDLYSKDEHGSGEFTLTLEQQGKLVAEFKDKRNVMAGAGGNQLNRTSRVMNQHAFDRTLKRFIEDALKSSKTSQ</sequence>
<dbReference type="KEGG" id="marq:MARGE09_P2199"/>
<proteinExistence type="predicted"/>
<gene>
    <name evidence="2" type="ORF">MARGE09_P2199</name>
</gene>
<dbReference type="AlphaFoldDB" id="A0AAN2BKE8"/>
<feature type="signal peptide" evidence="1">
    <location>
        <begin position="1"/>
        <end position="29"/>
    </location>
</feature>
<accession>A0AAN2BKE8</accession>
<evidence type="ECO:0000313" key="3">
    <source>
        <dbReference type="Proteomes" id="UP001320119"/>
    </source>
</evidence>
<dbReference type="RefSeq" id="WP_236982048.1">
    <property type="nucleotide sequence ID" value="NZ_AP023086.1"/>
</dbReference>
<evidence type="ECO:0000313" key="2">
    <source>
        <dbReference type="EMBL" id="BCD97998.1"/>
    </source>
</evidence>
<protein>
    <recommendedName>
        <fullName evidence="4">DUF4410 domain-containing protein</fullName>
    </recommendedName>
</protein>
<dbReference type="EMBL" id="AP023086">
    <property type="protein sequence ID" value="BCD97998.1"/>
    <property type="molecule type" value="Genomic_DNA"/>
</dbReference>
<reference evidence="2 3" key="1">
    <citation type="journal article" date="2022" name="IScience">
        <title>An ultrasensitive nanofiber-based assay for enzymatic hydrolysis and deep-sea microbial degradation of cellulose.</title>
        <authorList>
            <person name="Tsudome M."/>
            <person name="Tachioka M."/>
            <person name="Miyazaki M."/>
            <person name="Uchimura K."/>
            <person name="Tsuda M."/>
            <person name="Takaki Y."/>
            <person name="Deguchi S."/>
        </authorList>
    </citation>
    <scope>NUCLEOTIDE SEQUENCE [LARGE SCALE GENOMIC DNA]</scope>
    <source>
        <strain evidence="2 3">GE09</strain>
    </source>
</reference>
<evidence type="ECO:0008006" key="4">
    <source>
        <dbReference type="Google" id="ProtNLM"/>
    </source>
</evidence>
<dbReference type="PROSITE" id="PS51257">
    <property type="entry name" value="PROKAR_LIPOPROTEIN"/>
    <property type="match status" value="1"/>
</dbReference>
<organism evidence="2 3">
    <name type="scientific">Marinagarivorans cellulosilyticus</name>
    <dbReference type="NCBI Taxonomy" id="2721545"/>
    <lineage>
        <taxon>Bacteria</taxon>
        <taxon>Pseudomonadati</taxon>
        <taxon>Pseudomonadota</taxon>
        <taxon>Gammaproteobacteria</taxon>
        <taxon>Cellvibrionales</taxon>
        <taxon>Cellvibrionaceae</taxon>
        <taxon>Marinagarivorans</taxon>
    </lineage>
</organism>
<keyword evidence="1" id="KW-0732">Signal</keyword>
<keyword evidence="3" id="KW-1185">Reference proteome</keyword>
<name>A0AAN2BKE8_9GAMM</name>
<dbReference type="Proteomes" id="UP001320119">
    <property type="component" value="Chromosome"/>
</dbReference>